<comment type="caution">
    <text evidence="1">The sequence shown here is derived from an EMBL/GenBank/DDBJ whole genome shotgun (WGS) entry which is preliminary data.</text>
</comment>
<evidence type="ECO:0000313" key="2">
    <source>
        <dbReference type="Proteomes" id="UP000215914"/>
    </source>
</evidence>
<organism evidence="1 2">
    <name type="scientific">Helianthus annuus</name>
    <name type="common">Common sunflower</name>
    <dbReference type="NCBI Taxonomy" id="4232"/>
    <lineage>
        <taxon>Eukaryota</taxon>
        <taxon>Viridiplantae</taxon>
        <taxon>Streptophyta</taxon>
        <taxon>Embryophyta</taxon>
        <taxon>Tracheophyta</taxon>
        <taxon>Spermatophyta</taxon>
        <taxon>Magnoliopsida</taxon>
        <taxon>eudicotyledons</taxon>
        <taxon>Gunneridae</taxon>
        <taxon>Pentapetalae</taxon>
        <taxon>asterids</taxon>
        <taxon>campanulids</taxon>
        <taxon>Asterales</taxon>
        <taxon>Asteraceae</taxon>
        <taxon>Asteroideae</taxon>
        <taxon>Heliantheae alliance</taxon>
        <taxon>Heliantheae</taxon>
        <taxon>Helianthus</taxon>
    </lineage>
</organism>
<keyword evidence="2" id="KW-1185">Reference proteome</keyword>
<accession>A0A9K3E7P5</accession>
<sequence>MDLEGLFWYRKMSLGKSKAPDLARYPSYVYYTTRMLTLETVLFQFSHFKDAFDIWRKKGCEQKNEFNIDGQEMIFHTGIMEFIVFLYLWHLPSPHFDPLKKYQIRTSMKLRRF</sequence>
<dbReference type="EMBL" id="MNCJ02000329">
    <property type="protein sequence ID" value="KAF5768032.1"/>
    <property type="molecule type" value="Genomic_DNA"/>
</dbReference>
<protein>
    <submittedName>
        <fullName evidence="1">Uncharacterized protein</fullName>
    </submittedName>
</protein>
<reference evidence="1" key="2">
    <citation type="submission" date="2020-06" db="EMBL/GenBank/DDBJ databases">
        <title>Helianthus annuus Genome sequencing and assembly Release 2.</title>
        <authorList>
            <person name="Gouzy J."/>
            <person name="Langlade N."/>
            <person name="Munos S."/>
        </authorList>
    </citation>
    <scope>NUCLEOTIDE SEQUENCE</scope>
    <source>
        <tissue evidence="1">Leaves</tissue>
    </source>
</reference>
<dbReference type="Gramene" id="mRNA:HanXRQr2_Chr14g0631631">
    <property type="protein sequence ID" value="mRNA:HanXRQr2_Chr14g0631631"/>
    <property type="gene ID" value="HanXRQr2_Chr14g0631631"/>
</dbReference>
<gene>
    <name evidence="1" type="ORF">HanXRQr2_Chr14g0631631</name>
</gene>
<name>A0A9K3E7P5_HELAN</name>
<evidence type="ECO:0000313" key="1">
    <source>
        <dbReference type="EMBL" id="KAF5768032.1"/>
    </source>
</evidence>
<reference evidence="1" key="1">
    <citation type="journal article" date="2017" name="Nature">
        <title>The sunflower genome provides insights into oil metabolism, flowering and Asterid evolution.</title>
        <authorList>
            <person name="Badouin H."/>
            <person name="Gouzy J."/>
            <person name="Grassa C.J."/>
            <person name="Murat F."/>
            <person name="Staton S.E."/>
            <person name="Cottret L."/>
            <person name="Lelandais-Briere C."/>
            <person name="Owens G.L."/>
            <person name="Carrere S."/>
            <person name="Mayjonade B."/>
            <person name="Legrand L."/>
            <person name="Gill N."/>
            <person name="Kane N.C."/>
            <person name="Bowers J.E."/>
            <person name="Hubner S."/>
            <person name="Bellec A."/>
            <person name="Berard A."/>
            <person name="Berges H."/>
            <person name="Blanchet N."/>
            <person name="Boniface M.C."/>
            <person name="Brunel D."/>
            <person name="Catrice O."/>
            <person name="Chaidir N."/>
            <person name="Claudel C."/>
            <person name="Donnadieu C."/>
            <person name="Faraut T."/>
            <person name="Fievet G."/>
            <person name="Helmstetter N."/>
            <person name="King M."/>
            <person name="Knapp S.J."/>
            <person name="Lai Z."/>
            <person name="Le Paslier M.C."/>
            <person name="Lippi Y."/>
            <person name="Lorenzon L."/>
            <person name="Mandel J.R."/>
            <person name="Marage G."/>
            <person name="Marchand G."/>
            <person name="Marquand E."/>
            <person name="Bret-Mestries E."/>
            <person name="Morien E."/>
            <person name="Nambeesan S."/>
            <person name="Nguyen T."/>
            <person name="Pegot-Espagnet P."/>
            <person name="Pouilly N."/>
            <person name="Raftis F."/>
            <person name="Sallet E."/>
            <person name="Schiex T."/>
            <person name="Thomas J."/>
            <person name="Vandecasteele C."/>
            <person name="Vares D."/>
            <person name="Vear F."/>
            <person name="Vautrin S."/>
            <person name="Crespi M."/>
            <person name="Mangin B."/>
            <person name="Burke J.M."/>
            <person name="Salse J."/>
            <person name="Munos S."/>
            <person name="Vincourt P."/>
            <person name="Rieseberg L.H."/>
            <person name="Langlade N.B."/>
        </authorList>
    </citation>
    <scope>NUCLEOTIDE SEQUENCE</scope>
    <source>
        <tissue evidence="1">Leaves</tissue>
    </source>
</reference>
<proteinExistence type="predicted"/>
<dbReference type="AlphaFoldDB" id="A0A9K3E7P5"/>
<dbReference type="Proteomes" id="UP000215914">
    <property type="component" value="Unassembled WGS sequence"/>
</dbReference>